<feature type="domain" description="Inositolphosphotransferase Aur1/Ipt1" evidence="6">
    <location>
        <begin position="62"/>
        <end position="245"/>
    </location>
</feature>
<feature type="transmembrane region" description="Helical" evidence="5">
    <location>
        <begin position="95"/>
        <end position="113"/>
    </location>
</feature>
<protein>
    <submittedName>
        <fullName evidence="7">Phosphatase PAP2 family protein</fullName>
    </submittedName>
</protein>
<gene>
    <name evidence="7" type="ORF">Tbon_04920</name>
</gene>
<evidence type="ECO:0000313" key="7">
    <source>
        <dbReference type="EMBL" id="QFG02660.1"/>
    </source>
</evidence>
<sequence length="268" mass="29738">MLPPHTMTITAPAPGAPPSRPAARLRALAGEAAFTAAFMLVYFFLRGVRPDDVDGAVARSLRLIHLEQQLGLFLEVRWQAAFLGNGPAMAVANWVYAWGHYPVMLAIGIWLLWKDPVRFRFVRNVLVVSALVGIAAYWLVPAAPPRLMALHGYDYGFVDTVHGAASSVHYFQPGPFVNDYAALPSFHFGWILLSSMAVWTSTRSRLVRAGAVAMSAVMWWAVTVTGNHYFFDMVMGGVVVVLSWWFVASLGDVRLRRLPAAIIDRLRW</sequence>
<dbReference type="InterPro" id="IPR026841">
    <property type="entry name" value="Aur1/Ipt1"/>
</dbReference>
<keyword evidence="8" id="KW-1185">Reference proteome</keyword>
<accession>A0ABX6C061</accession>
<evidence type="ECO:0000256" key="5">
    <source>
        <dbReference type="SAM" id="Phobius"/>
    </source>
</evidence>
<evidence type="ECO:0000313" key="8">
    <source>
        <dbReference type="Proteomes" id="UP000326331"/>
    </source>
</evidence>
<proteinExistence type="predicted"/>
<feature type="transmembrane region" description="Helical" evidence="5">
    <location>
        <begin position="27"/>
        <end position="45"/>
    </location>
</feature>
<feature type="transmembrane region" description="Helical" evidence="5">
    <location>
        <begin position="180"/>
        <end position="199"/>
    </location>
</feature>
<evidence type="ECO:0000256" key="4">
    <source>
        <dbReference type="ARBA" id="ARBA00023136"/>
    </source>
</evidence>
<comment type="subcellular location">
    <subcellularLocation>
        <location evidence="1">Membrane</location>
        <topology evidence="1">Multi-pass membrane protein</topology>
    </subcellularLocation>
</comment>
<keyword evidence="2 5" id="KW-0812">Transmembrane</keyword>
<reference evidence="7 8" key="1">
    <citation type="submission" date="2019-10" db="EMBL/GenBank/DDBJ databases">
        <title>Thermopilla bonchosmolovskayae gen. nov., sp. nov., a moderately thermophilic Chloroflexi bacterium from a Chukotka hot spring (Arctic, Russia), representing a novel classis Thermopillaia, which include previously uncultivated lineage OLB14.</title>
        <authorList>
            <person name="Kochetkova T.V."/>
            <person name="Zayulina K.S."/>
            <person name="Zhigarkov V.S."/>
            <person name="Minaev N.V."/>
            <person name="Novikov A."/>
            <person name="Toshchakov S.V."/>
            <person name="Elcheninov A.G."/>
            <person name="Kublanov I.V."/>
        </authorList>
    </citation>
    <scope>NUCLEOTIDE SEQUENCE [LARGE SCALE GENOMIC DNA]</scope>
    <source>
        <strain evidence="7 8">3753O</strain>
    </source>
</reference>
<feature type="transmembrane region" description="Helical" evidence="5">
    <location>
        <begin position="206"/>
        <end position="222"/>
    </location>
</feature>
<evidence type="ECO:0000256" key="2">
    <source>
        <dbReference type="ARBA" id="ARBA00022692"/>
    </source>
</evidence>
<dbReference type="InterPro" id="IPR052185">
    <property type="entry name" value="IPC_Synthase-Related"/>
</dbReference>
<dbReference type="Proteomes" id="UP000326331">
    <property type="component" value="Chromosome"/>
</dbReference>
<dbReference type="PANTHER" id="PTHR31310">
    <property type="match status" value="1"/>
</dbReference>
<dbReference type="Pfam" id="PF14378">
    <property type="entry name" value="PAP2_3"/>
    <property type="match status" value="1"/>
</dbReference>
<feature type="transmembrane region" description="Helical" evidence="5">
    <location>
        <begin position="125"/>
        <end position="143"/>
    </location>
</feature>
<keyword evidence="3 5" id="KW-1133">Transmembrane helix</keyword>
<organism evidence="7 8">
    <name type="scientific">Tepidiforma bonchosmolovskayae</name>
    <dbReference type="NCBI Taxonomy" id="2601677"/>
    <lineage>
        <taxon>Bacteria</taxon>
        <taxon>Bacillati</taxon>
        <taxon>Chloroflexota</taxon>
        <taxon>Tepidiformia</taxon>
        <taxon>Tepidiformales</taxon>
        <taxon>Tepidiformaceae</taxon>
        <taxon>Tepidiforma</taxon>
    </lineage>
</organism>
<dbReference type="PANTHER" id="PTHR31310:SF7">
    <property type="entry name" value="PA-PHOSPHATASE RELATED-FAMILY PROTEIN DDB_G0268928"/>
    <property type="match status" value="1"/>
</dbReference>
<evidence type="ECO:0000256" key="1">
    <source>
        <dbReference type="ARBA" id="ARBA00004141"/>
    </source>
</evidence>
<evidence type="ECO:0000259" key="6">
    <source>
        <dbReference type="Pfam" id="PF14378"/>
    </source>
</evidence>
<evidence type="ECO:0000256" key="3">
    <source>
        <dbReference type="ARBA" id="ARBA00022989"/>
    </source>
</evidence>
<dbReference type="EMBL" id="CP042829">
    <property type="protein sequence ID" value="QFG02660.1"/>
    <property type="molecule type" value="Genomic_DNA"/>
</dbReference>
<feature type="transmembrane region" description="Helical" evidence="5">
    <location>
        <begin position="228"/>
        <end position="247"/>
    </location>
</feature>
<dbReference type="CDD" id="cd03386">
    <property type="entry name" value="PAP2_Aur1_like"/>
    <property type="match status" value="1"/>
</dbReference>
<name>A0ABX6C061_9CHLR</name>
<keyword evidence="4 5" id="KW-0472">Membrane</keyword>